<dbReference type="InterPro" id="IPR042282">
    <property type="entry name" value="FKBP6/shu"/>
</dbReference>
<proteinExistence type="inferred from homology"/>
<comment type="catalytic activity">
    <reaction evidence="4">
        <text>[protein]-peptidylproline (omega=180) = [protein]-peptidylproline (omega=0)</text>
        <dbReference type="Rhea" id="RHEA:16237"/>
        <dbReference type="Rhea" id="RHEA-COMP:10747"/>
        <dbReference type="Rhea" id="RHEA-COMP:10748"/>
        <dbReference type="ChEBI" id="CHEBI:83833"/>
        <dbReference type="ChEBI" id="CHEBI:83834"/>
        <dbReference type="EC" id="5.2.1.8"/>
    </reaction>
</comment>
<dbReference type="PROSITE" id="PS50059">
    <property type="entry name" value="FKBP_PPIASE"/>
    <property type="match status" value="1"/>
</dbReference>
<evidence type="ECO:0000256" key="5">
    <source>
        <dbReference type="SAM" id="Coils"/>
    </source>
</evidence>
<dbReference type="InterPro" id="IPR011990">
    <property type="entry name" value="TPR-like_helical_dom_sf"/>
</dbReference>
<evidence type="ECO:0000313" key="8">
    <source>
        <dbReference type="EMBL" id="CAH0384508.1"/>
    </source>
</evidence>
<accession>A0A9P0A4Q4</accession>
<keyword evidence="3" id="KW-0802">TPR repeat</keyword>
<feature type="region of interest" description="Disordered" evidence="6">
    <location>
        <begin position="1"/>
        <end position="27"/>
    </location>
</feature>
<dbReference type="Proteomes" id="UP001152759">
    <property type="component" value="Chromosome 2"/>
</dbReference>
<name>A0A9P0A4Q4_BEMTA</name>
<feature type="domain" description="PPIase FKBP-type" evidence="7">
    <location>
        <begin position="127"/>
        <end position="216"/>
    </location>
</feature>
<evidence type="ECO:0000313" key="9">
    <source>
        <dbReference type="Proteomes" id="UP001152759"/>
    </source>
</evidence>
<organism evidence="8 9">
    <name type="scientific">Bemisia tabaci</name>
    <name type="common">Sweetpotato whitefly</name>
    <name type="synonym">Aleurodes tabaci</name>
    <dbReference type="NCBI Taxonomy" id="7038"/>
    <lineage>
        <taxon>Eukaryota</taxon>
        <taxon>Metazoa</taxon>
        <taxon>Ecdysozoa</taxon>
        <taxon>Arthropoda</taxon>
        <taxon>Hexapoda</taxon>
        <taxon>Insecta</taxon>
        <taxon>Pterygota</taxon>
        <taxon>Neoptera</taxon>
        <taxon>Paraneoptera</taxon>
        <taxon>Hemiptera</taxon>
        <taxon>Sternorrhyncha</taxon>
        <taxon>Aleyrodoidea</taxon>
        <taxon>Aleyrodidae</taxon>
        <taxon>Aleyrodinae</taxon>
        <taxon>Bemisia</taxon>
    </lineage>
</organism>
<dbReference type="GO" id="GO:0007283">
    <property type="term" value="P:spermatogenesis"/>
    <property type="evidence" value="ECO:0007669"/>
    <property type="project" value="TreeGrafter"/>
</dbReference>
<feature type="coiled-coil region" evidence="5">
    <location>
        <begin position="335"/>
        <end position="379"/>
    </location>
</feature>
<dbReference type="Gene3D" id="1.25.40.10">
    <property type="entry name" value="Tetratricopeptide repeat domain"/>
    <property type="match status" value="1"/>
</dbReference>
<feature type="compositionally biased region" description="Polar residues" evidence="6">
    <location>
        <begin position="1"/>
        <end position="12"/>
    </location>
</feature>
<dbReference type="Gene3D" id="3.10.50.40">
    <property type="match status" value="1"/>
</dbReference>
<evidence type="ECO:0000259" key="7">
    <source>
        <dbReference type="PROSITE" id="PS50059"/>
    </source>
</evidence>
<dbReference type="InterPro" id="IPR046357">
    <property type="entry name" value="PPIase_dom_sf"/>
</dbReference>
<protein>
    <recommendedName>
        <fullName evidence="4">peptidylprolyl isomerase</fullName>
        <ecNumber evidence="4">5.2.1.8</ecNumber>
    </recommendedName>
</protein>
<dbReference type="PANTHER" id="PTHR46674:SF1">
    <property type="entry name" value="INACTIVE PEPTIDYL-PROLYL CIS-TRANS ISOMERASE FKBP6"/>
    <property type="match status" value="1"/>
</dbReference>
<sequence length="467" mass="52650">MVNIAVSTGSSNMDEDMNLRPGSPTRLNRPLDLSALLKDGRTQLCLDIDPMSQESDFNAKFDPEAVFKQKLINHVNFDVLTGGSDDKEDENLSPFEKIRKRMTAVTKDGGVMKRIIKEGSGEVVPPNSHIKIHYQAYTEYQEVPFDVSILRSKKPLSFKLGGPLLRGLDIGVGTMKTGEVSWFLVHHDYAYGKLGCGNRIPKEATILFEVTLVSYSENPDVLTSEPDQKLTFPDVVERVEAHLKKGNERKTQDNDTELAIKHYKEARNLILDFNLSNDHESTLAKQLNRAYQNLAICYNLNRDFKTTCKLAEDAMHVIPQLAEKNIKLKFAWGKALNALNEYDAAAKLLKEVKQKEPANKEITKELLSLEEKIRKYTNATKVAAQKFFKSEKPKEEKGLSLTDSFVESMTEQLEKFKLSDTVGNLNLSPGMTVDEREAVKSIADKLKLHYVQLNIGGQGEKIMIRKN</sequence>
<evidence type="ECO:0000256" key="1">
    <source>
        <dbReference type="ARBA" id="ARBA00009648"/>
    </source>
</evidence>
<evidence type="ECO:0000256" key="6">
    <source>
        <dbReference type="SAM" id="MobiDB-lite"/>
    </source>
</evidence>
<dbReference type="EMBL" id="OU963863">
    <property type="protein sequence ID" value="CAH0384508.1"/>
    <property type="molecule type" value="Genomic_DNA"/>
</dbReference>
<dbReference type="KEGG" id="btab:109029834"/>
<evidence type="ECO:0000256" key="4">
    <source>
        <dbReference type="PROSITE-ProRule" id="PRU00277"/>
    </source>
</evidence>
<reference evidence="8" key="1">
    <citation type="submission" date="2021-12" db="EMBL/GenBank/DDBJ databases">
        <authorList>
            <person name="King R."/>
        </authorList>
    </citation>
    <scope>NUCLEOTIDE SEQUENCE</scope>
</reference>
<keyword evidence="4" id="KW-0697">Rotamase</keyword>
<keyword evidence="5" id="KW-0175">Coiled coil</keyword>
<dbReference type="SUPFAM" id="SSF48452">
    <property type="entry name" value="TPR-like"/>
    <property type="match status" value="1"/>
</dbReference>
<dbReference type="EC" id="5.2.1.8" evidence="4"/>
<keyword evidence="9" id="KW-1185">Reference proteome</keyword>
<evidence type="ECO:0000256" key="2">
    <source>
        <dbReference type="ARBA" id="ARBA00022737"/>
    </source>
</evidence>
<keyword evidence="4" id="KW-0413">Isomerase</keyword>
<dbReference type="InterPro" id="IPR001179">
    <property type="entry name" value="PPIase_FKBP_dom"/>
</dbReference>
<gene>
    <name evidence="8" type="ORF">BEMITA_LOCUS3827</name>
</gene>
<dbReference type="GO" id="GO:0003755">
    <property type="term" value="F:peptidyl-prolyl cis-trans isomerase activity"/>
    <property type="evidence" value="ECO:0007669"/>
    <property type="project" value="UniProtKB-KW"/>
</dbReference>
<comment type="similarity">
    <text evidence="1">Belongs to the FKBP6 family.</text>
</comment>
<keyword evidence="2" id="KW-0677">Repeat</keyword>
<dbReference type="Pfam" id="PF00254">
    <property type="entry name" value="FKBP_C"/>
    <property type="match status" value="1"/>
</dbReference>
<dbReference type="SUPFAM" id="SSF54534">
    <property type="entry name" value="FKBP-like"/>
    <property type="match status" value="1"/>
</dbReference>
<dbReference type="GO" id="GO:0051879">
    <property type="term" value="F:Hsp90 protein binding"/>
    <property type="evidence" value="ECO:0007669"/>
    <property type="project" value="TreeGrafter"/>
</dbReference>
<dbReference type="PANTHER" id="PTHR46674">
    <property type="entry name" value="INACTIVE PEPTIDYL-PROLYL CIS-TRANS ISOMERASE FKBP6"/>
    <property type="match status" value="1"/>
</dbReference>
<dbReference type="AlphaFoldDB" id="A0A9P0A4Q4"/>
<dbReference type="GO" id="GO:0034587">
    <property type="term" value="P:piRNA processing"/>
    <property type="evidence" value="ECO:0007669"/>
    <property type="project" value="TreeGrafter"/>
</dbReference>
<dbReference type="GO" id="GO:0005737">
    <property type="term" value="C:cytoplasm"/>
    <property type="evidence" value="ECO:0007669"/>
    <property type="project" value="TreeGrafter"/>
</dbReference>
<evidence type="ECO:0000256" key="3">
    <source>
        <dbReference type="ARBA" id="ARBA00022803"/>
    </source>
</evidence>